<dbReference type="PANTHER" id="PTHR20963">
    <property type="entry name" value="MULTIPLE INOSITOL POLYPHOSPHATE PHOSPHATASE-RELATED"/>
    <property type="match status" value="1"/>
</dbReference>
<evidence type="ECO:0000256" key="2">
    <source>
        <dbReference type="SAM" id="SignalP"/>
    </source>
</evidence>
<evidence type="ECO:0000313" key="4">
    <source>
        <dbReference type="Proteomes" id="UP000325440"/>
    </source>
</evidence>
<feature type="signal peptide" evidence="2">
    <location>
        <begin position="1"/>
        <end position="20"/>
    </location>
</feature>
<reference evidence="3 4" key="1">
    <citation type="submission" date="2019-08" db="EMBL/GenBank/DDBJ databases">
        <authorList>
            <person name="Alioto T."/>
            <person name="Alioto T."/>
            <person name="Gomez Garrido J."/>
        </authorList>
    </citation>
    <scope>NUCLEOTIDE SEQUENCE [LARGE SCALE GENOMIC DNA]</scope>
</reference>
<dbReference type="InterPro" id="IPR029033">
    <property type="entry name" value="His_PPase_superfam"/>
</dbReference>
<dbReference type="GO" id="GO:0052745">
    <property type="term" value="F:inositol phosphate phosphatase activity"/>
    <property type="evidence" value="ECO:0007669"/>
    <property type="project" value="TreeGrafter"/>
</dbReference>
<name>A0A5E4MQT1_9HEMI</name>
<proteinExistence type="predicted"/>
<dbReference type="AlphaFoldDB" id="A0A5E4MQT1"/>
<sequence length="392" mass="45636">MLIRILVATVLCCSVGHTETANSCNGLYGNFSQHLASSTPYRYIANYNTTPVEFEGCNASKIWLVVRHGTRTPGKESHEFLKKRILEIHQDFINNLVEHEGNLCNADEIKSWSFNKKMNSPKWLTEEGEDELFTIAERMKLRFPQLLNKTFENTNYLFRYSNTQRAKISAQQFASGLFGRNEVEKIPLDKSLNEELLRFYEVCEKWKKDVKTSFLAALEYHKFIGSQLTNNTLKKLSSRLGLNYTLKFMDAKNIYVYCALETAWVKSKISPWCSVFDKTDLMVLEYSEDLIHYLMDGYTFELTCQQSCVLLKNMVEHFDNDDLNSKNGIFYFAHSGTVLKLLGLLKLYKDETELKHDNYFEMENRKWRTSKIDPFAANIAFVLYKYLNDSSD</sequence>
<evidence type="ECO:0000313" key="3">
    <source>
        <dbReference type="EMBL" id="VVC33249.1"/>
    </source>
</evidence>
<accession>A0A5E4MQT1</accession>
<dbReference type="EMBL" id="CABPRJ010000965">
    <property type="protein sequence ID" value="VVC33249.1"/>
    <property type="molecule type" value="Genomic_DNA"/>
</dbReference>
<feature type="chain" id="PRO_5022942821" evidence="2">
    <location>
        <begin position="21"/>
        <end position="392"/>
    </location>
</feature>
<keyword evidence="1" id="KW-0378">Hydrolase</keyword>
<gene>
    <name evidence="3" type="ORF">CINCED_3A011665</name>
</gene>
<organism evidence="3 4">
    <name type="scientific">Cinara cedri</name>
    <dbReference type="NCBI Taxonomy" id="506608"/>
    <lineage>
        <taxon>Eukaryota</taxon>
        <taxon>Metazoa</taxon>
        <taxon>Ecdysozoa</taxon>
        <taxon>Arthropoda</taxon>
        <taxon>Hexapoda</taxon>
        <taxon>Insecta</taxon>
        <taxon>Pterygota</taxon>
        <taxon>Neoptera</taxon>
        <taxon>Paraneoptera</taxon>
        <taxon>Hemiptera</taxon>
        <taxon>Sternorrhyncha</taxon>
        <taxon>Aphidomorpha</taxon>
        <taxon>Aphidoidea</taxon>
        <taxon>Aphididae</taxon>
        <taxon>Lachninae</taxon>
        <taxon>Cinara</taxon>
    </lineage>
</organism>
<dbReference type="CDD" id="cd07061">
    <property type="entry name" value="HP_HAP_like"/>
    <property type="match status" value="1"/>
</dbReference>
<protein>
    <submittedName>
        <fullName evidence="3">Histidine phosphatase superfamily,Histidine phosphatase superfamily, clade-2</fullName>
    </submittedName>
</protein>
<dbReference type="SUPFAM" id="SSF53254">
    <property type="entry name" value="Phosphoglycerate mutase-like"/>
    <property type="match status" value="1"/>
</dbReference>
<dbReference type="OrthoDB" id="6509975at2759"/>
<dbReference type="GO" id="GO:0003993">
    <property type="term" value="F:acid phosphatase activity"/>
    <property type="evidence" value="ECO:0007669"/>
    <property type="project" value="TreeGrafter"/>
</dbReference>
<keyword evidence="4" id="KW-1185">Reference proteome</keyword>
<dbReference type="Pfam" id="PF00328">
    <property type="entry name" value="His_Phos_2"/>
    <property type="match status" value="1"/>
</dbReference>
<dbReference type="Gene3D" id="3.40.50.1240">
    <property type="entry name" value="Phosphoglycerate mutase-like"/>
    <property type="match status" value="1"/>
</dbReference>
<evidence type="ECO:0000256" key="1">
    <source>
        <dbReference type="ARBA" id="ARBA00022801"/>
    </source>
</evidence>
<keyword evidence="2" id="KW-0732">Signal</keyword>
<dbReference type="PANTHER" id="PTHR20963:SF51">
    <property type="entry name" value="MULTIPLE INOSITOL POLYPHOSPHATE PHOSPHATASE 1"/>
    <property type="match status" value="1"/>
</dbReference>
<dbReference type="InterPro" id="IPR000560">
    <property type="entry name" value="His_Pase_clade-2"/>
</dbReference>
<dbReference type="Proteomes" id="UP000325440">
    <property type="component" value="Unassembled WGS sequence"/>
</dbReference>